<dbReference type="PATRIC" id="fig|1476583.3.peg.2249"/>
<evidence type="ECO:0000313" key="2">
    <source>
        <dbReference type="EMBL" id="EYB67676.1"/>
    </source>
</evidence>
<dbReference type="RefSeq" id="WP_235183230.1">
    <property type="nucleotide sequence ID" value="NZ_JHAC01000033.1"/>
</dbReference>
<reference evidence="2 3" key="1">
    <citation type="submission" date="2014-03" db="EMBL/GenBank/DDBJ databases">
        <title>Draft genome sequence of Deinococcus phoenicis 1P10ME.</title>
        <authorList>
            <person name="Stepanov V.G."/>
            <person name="Vaishampayan P."/>
            <person name="Venkateswaran K."/>
            <person name="Fox G.E."/>
        </authorList>
    </citation>
    <scope>NUCLEOTIDE SEQUENCE [LARGE SCALE GENOMIC DNA]</scope>
    <source>
        <strain evidence="2 3">1P10ME</strain>
    </source>
</reference>
<feature type="domain" description="N-acetyltransferase" evidence="1">
    <location>
        <begin position="17"/>
        <end position="223"/>
    </location>
</feature>
<dbReference type="STRING" id="1476583.DEIPH_ctg033orf0097"/>
<dbReference type="eggNOG" id="COG0456">
    <property type="taxonomic scope" value="Bacteria"/>
</dbReference>
<dbReference type="InterPro" id="IPR016181">
    <property type="entry name" value="Acyl_CoA_acyltransferase"/>
</dbReference>
<dbReference type="AlphaFoldDB" id="A0A016QNW0"/>
<sequence length="227" mass="24590">MPTGPQLPPRLPPGEAVTVRALRAADFAEVARVAYATGFFGAPATRSFPDRGLFGDLWVRPYFVGAPFGFAAERGGELLGYVVGTPDWGTYRRAFARTLPGILARALRGGYPALPGSLPYLLRLVRYTGLHAPEAQYPAHLHLNLLPESRGLGLGGALLDAYLGALRARGVPGLQLSTTRENRSAVALYERRGLTVWSARESALWQPWLGRPAIHLVMTRRLGGPPE</sequence>
<keyword evidence="2" id="KW-0808">Transferase</keyword>
<comment type="caution">
    <text evidence="2">The sequence shown here is derived from an EMBL/GenBank/DDBJ whole genome shotgun (WGS) entry which is preliminary data.</text>
</comment>
<name>A0A016QNW0_9DEIO</name>
<dbReference type="Gene3D" id="3.40.630.30">
    <property type="match status" value="1"/>
</dbReference>
<accession>A0A016QNW0</accession>
<dbReference type="SUPFAM" id="SSF55729">
    <property type="entry name" value="Acyl-CoA N-acyltransferases (Nat)"/>
    <property type="match status" value="1"/>
</dbReference>
<dbReference type="GO" id="GO:0016747">
    <property type="term" value="F:acyltransferase activity, transferring groups other than amino-acyl groups"/>
    <property type="evidence" value="ECO:0007669"/>
    <property type="project" value="InterPro"/>
</dbReference>
<evidence type="ECO:0000313" key="3">
    <source>
        <dbReference type="Proteomes" id="UP000020492"/>
    </source>
</evidence>
<protein>
    <submittedName>
        <fullName evidence="2">N-acetyltransferase GCN5</fullName>
    </submittedName>
</protein>
<dbReference type="Proteomes" id="UP000020492">
    <property type="component" value="Unassembled WGS sequence"/>
</dbReference>
<dbReference type="PROSITE" id="PS51186">
    <property type="entry name" value="GNAT"/>
    <property type="match status" value="1"/>
</dbReference>
<dbReference type="Pfam" id="PF00583">
    <property type="entry name" value="Acetyltransf_1"/>
    <property type="match status" value="1"/>
</dbReference>
<evidence type="ECO:0000259" key="1">
    <source>
        <dbReference type="PROSITE" id="PS51186"/>
    </source>
</evidence>
<keyword evidence="3" id="KW-1185">Reference proteome</keyword>
<dbReference type="InterPro" id="IPR000182">
    <property type="entry name" value="GNAT_dom"/>
</dbReference>
<gene>
    <name evidence="2" type="ORF">DEIPH_ctg033orf0097</name>
</gene>
<dbReference type="EMBL" id="JHAC01000033">
    <property type="protein sequence ID" value="EYB67676.1"/>
    <property type="molecule type" value="Genomic_DNA"/>
</dbReference>
<organism evidence="2 3">
    <name type="scientific">Deinococcus phoenicis</name>
    <dbReference type="NCBI Taxonomy" id="1476583"/>
    <lineage>
        <taxon>Bacteria</taxon>
        <taxon>Thermotogati</taxon>
        <taxon>Deinococcota</taxon>
        <taxon>Deinococci</taxon>
        <taxon>Deinococcales</taxon>
        <taxon>Deinococcaceae</taxon>
        <taxon>Deinococcus</taxon>
    </lineage>
</organism>
<proteinExistence type="predicted"/>